<sequence>MLMMSPRYLHHSKNDTFRTSNARKPVEISAAIPTVQPLPEDTPTAATTRRRRHPNRAGITRKAKAPVRERLRLTLSYAATHQHLLETTAAQTKVRGPVRGREL</sequence>
<feature type="region of interest" description="Disordered" evidence="1">
    <location>
        <begin position="36"/>
        <end position="65"/>
    </location>
</feature>
<dbReference type="EMBL" id="OY660887">
    <property type="protein sequence ID" value="CAJ1087619.1"/>
    <property type="molecule type" value="Genomic_DNA"/>
</dbReference>
<feature type="region of interest" description="Disordered" evidence="1">
    <location>
        <begin position="1"/>
        <end position="23"/>
    </location>
</feature>
<evidence type="ECO:0000313" key="3">
    <source>
        <dbReference type="Proteomes" id="UP001178508"/>
    </source>
</evidence>
<protein>
    <submittedName>
        <fullName evidence="2">Uncharacterized protein</fullName>
    </submittedName>
</protein>
<organism evidence="2 3">
    <name type="scientific">Xyrichtys novacula</name>
    <name type="common">Pearly razorfish</name>
    <name type="synonym">Hemipteronotus novacula</name>
    <dbReference type="NCBI Taxonomy" id="13765"/>
    <lineage>
        <taxon>Eukaryota</taxon>
        <taxon>Metazoa</taxon>
        <taxon>Chordata</taxon>
        <taxon>Craniata</taxon>
        <taxon>Vertebrata</taxon>
        <taxon>Euteleostomi</taxon>
        <taxon>Actinopterygii</taxon>
        <taxon>Neopterygii</taxon>
        <taxon>Teleostei</taxon>
        <taxon>Neoteleostei</taxon>
        <taxon>Acanthomorphata</taxon>
        <taxon>Eupercaria</taxon>
        <taxon>Labriformes</taxon>
        <taxon>Labridae</taxon>
        <taxon>Xyrichtys</taxon>
    </lineage>
</organism>
<dbReference type="Proteomes" id="UP001178508">
    <property type="component" value="Chromosome 24"/>
</dbReference>
<evidence type="ECO:0000256" key="1">
    <source>
        <dbReference type="SAM" id="MobiDB-lite"/>
    </source>
</evidence>
<reference evidence="2" key="1">
    <citation type="submission" date="2023-08" db="EMBL/GenBank/DDBJ databases">
        <authorList>
            <person name="Alioto T."/>
            <person name="Alioto T."/>
            <person name="Gomez Garrido J."/>
        </authorList>
    </citation>
    <scope>NUCLEOTIDE SEQUENCE</scope>
</reference>
<evidence type="ECO:0000313" key="2">
    <source>
        <dbReference type="EMBL" id="CAJ1087619.1"/>
    </source>
</evidence>
<proteinExistence type="predicted"/>
<name>A0AAV1HR83_XYRNO</name>
<dbReference type="AlphaFoldDB" id="A0AAV1HR83"/>
<feature type="compositionally biased region" description="Basic residues" evidence="1">
    <location>
        <begin position="48"/>
        <end position="65"/>
    </location>
</feature>
<gene>
    <name evidence="2" type="ORF">XNOV1_A037646</name>
</gene>
<accession>A0AAV1HR83</accession>
<keyword evidence="3" id="KW-1185">Reference proteome</keyword>